<keyword evidence="2" id="KW-1185">Reference proteome</keyword>
<sequence>MFSSLLRCSAIGSLVRPHSELAAPTVSLLKLYCSPLMMRSSDTLYVGCFAQGRHVRPTDSFASRNRRHVFKLQRYTPPALVCIAENECSGDGLCELRSIDAGRNRGDCYLDAI</sequence>
<dbReference type="Proteomes" id="UP000299102">
    <property type="component" value="Unassembled WGS sequence"/>
</dbReference>
<protein>
    <submittedName>
        <fullName evidence="1">Uncharacterized protein</fullName>
    </submittedName>
</protein>
<evidence type="ECO:0000313" key="2">
    <source>
        <dbReference type="Proteomes" id="UP000299102"/>
    </source>
</evidence>
<organism evidence="1 2">
    <name type="scientific">Eumeta variegata</name>
    <name type="common">Bagworm moth</name>
    <name type="synonym">Eumeta japonica</name>
    <dbReference type="NCBI Taxonomy" id="151549"/>
    <lineage>
        <taxon>Eukaryota</taxon>
        <taxon>Metazoa</taxon>
        <taxon>Ecdysozoa</taxon>
        <taxon>Arthropoda</taxon>
        <taxon>Hexapoda</taxon>
        <taxon>Insecta</taxon>
        <taxon>Pterygota</taxon>
        <taxon>Neoptera</taxon>
        <taxon>Endopterygota</taxon>
        <taxon>Lepidoptera</taxon>
        <taxon>Glossata</taxon>
        <taxon>Ditrysia</taxon>
        <taxon>Tineoidea</taxon>
        <taxon>Psychidae</taxon>
        <taxon>Oiketicinae</taxon>
        <taxon>Eumeta</taxon>
    </lineage>
</organism>
<comment type="caution">
    <text evidence="1">The sequence shown here is derived from an EMBL/GenBank/DDBJ whole genome shotgun (WGS) entry which is preliminary data.</text>
</comment>
<accession>A0A4C1V935</accession>
<name>A0A4C1V935_EUMVA</name>
<reference evidence="1 2" key="1">
    <citation type="journal article" date="2019" name="Commun. Biol.">
        <title>The bagworm genome reveals a unique fibroin gene that provides high tensile strength.</title>
        <authorList>
            <person name="Kono N."/>
            <person name="Nakamura H."/>
            <person name="Ohtoshi R."/>
            <person name="Tomita M."/>
            <person name="Numata K."/>
            <person name="Arakawa K."/>
        </authorList>
    </citation>
    <scope>NUCLEOTIDE SEQUENCE [LARGE SCALE GENOMIC DNA]</scope>
</reference>
<dbReference type="AlphaFoldDB" id="A0A4C1V935"/>
<evidence type="ECO:0000313" key="1">
    <source>
        <dbReference type="EMBL" id="GBP35263.1"/>
    </source>
</evidence>
<dbReference type="EMBL" id="BGZK01000301">
    <property type="protein sequence ID" value="GBP35263.1"/>
    <property type="molecule type" value="Genomic_DNA"/>
</dbReference>
<gene>
    <name evidence="1" type="ORF">EVAR_19484_1</name>
</gene>
<proteinExistence type="predicted"/>